<sequence length="96" mass="10979">MLGFLMEAHVKLSQTNGTFFLDLGLNAPELVRRDQFTELRAPVAEMVDADAVISHEFIDLVERVAYHRRTQMADVERLRDIYRRVIDADVPACAFA</sequence>
<gene>
    <name evidence="1" type="ORF">SDC9_195188</name>
</gene>
<organism evidence="1">
    <name type="scientific">bioreactor metagenome</name>
    <dbReference type="NCBI Taxonomy" id="1076179"/>
    <lineage>
        <taxon>unclassified sequences</taxon>
        <taxon>metagenomes</taxon>
        <taxon>ecological metagenomes</taxon>
    </lineage>
</organism>
<comment type="caution">
    <text evidence="1">The sequence shown here is derived from an EMBL/GenBank/DDBJ whole genome shotgun (WGS) entry which is preliminary data.</text>
</comment>
<dbReference type="AlphaFoldDB" id="A0A645I8B4"/>
<proteinExistence type="predicted"/>
<dbReference type="EMBL" id="VSSQ01109197">
    <property type="protein sequence ID" value="MPN47585.1"/>
    <property type="molecule type" value="Genomic_DNA"/>
</dbReference>
<accession>A0A645I8B4</accession>
<reference evidence="1" key="1">
    <citation type="submission" date="2019-08" db="EMBL/GenBank/DDBJ databases">
        <authorList>
            <person name="Kucharzyk K."/>
            <person name="Murdoch R.W."/>
            <person name="Higgins S."/>
            <person name="Loffler F."/>
        </authorList>
    </citation>
    <scope>NUCLEOTIDE SEQUENCE</scope>
</reference>
<protein>
    <submittedName>
        <fullName evidence="1">Uncharacterized protein</fullName>
    </submittedName>
</protein>
<name>A0A645I8B4_9ZZZZ</name>
<evidence type="ECO:0000313" key="1">
    <source>
        <dbReference type="EMBL" id="MPN47585.1"/>
    </source>
</evidence>